<dbReference type="Proteomes" id="UP000222542">
    <property type="component" value="Unassembled WGS sequence"/>
</dbReference>
<comment type="caution">
    <text evidence="2">The sequence shown here is derived from an EMBL/GenBank/DDBJ whole genome shotgun (WGS) entry which is preliminary data.</text>
</comment>
<name>A0A2G2YKV0_CAPAN</name>
<dbReference type="InterPro" id="IPR036378">
    <property type="entry name" value="FAS1_dom_sf"/>
</dbReference>
<dbReference type="PANTHER" id="PTHR33985:SF2">
    <property type="entry name" value="EXPRESSED PROTEIN"/>
    <property type="match status" value="1"/>
</dbReference>
<evidence type="ECO:0000313" key="3">
    <source>
        <dbReference type="Proteomes" id="UP000222542"/>
    </source>
</evidence>
<feature type="signal peptide" evidence="1">
    <location>
        <begin position="1"/>
        <end position="19"/>
    </location>
</feature>
<keyword evidence="1" id="KW-0732">Signal</keyword>
<reference evidence="2 3" key="2">
    <citation type="journal article" date="2017" name="Genome Biol.">
        <title>New reference genome sequences of hot pepper reveal the massive evolution of plant disease-resistance genes by retroduplication.</title>
        <authorList>
            <person name="Kim S."/>
            <person name="Park J."/>
            <person name="Yeom S.I."/>
            <person name="Kim Y.M."/>
            <person name="Seo E."/>
            <person name="Kim K.T."/>
            <person name="Kim M.S."/>
            <person name="Lee J.M."/>
            <person name="Cheong K."/>
            <person name="Shin H.S."/>
            <person name="Kim S.B."/>
            <person name="Han K."/>
            <person name="Lee J."/>
            <person name="Park M."/>
            <person name="Lee H.A."/>
            <person name="Lee H.Y."/>
            <person name="Lee Y."/>
            <person name="Oh S."/>
            <person name="Lee J.H."/>
            <person name="Choi E."/>
            <person name="Choi E."/>
            <person name="Lee S.E."/>
            <person name="Jeon J."/>
            <person name="Kim H."/>
            <person name="Choi G."/>
            <person name="Song H."/>
            <person name="Lee J."/>
            <person name="Lee S.C."/>
            <person name="Kwon J.K."/>
            <person name="Lee H.Y."/>
            <person name="Koo N."/>
            <person name="Hong Y."/>
            <person name="Kim R.W."/>
            <person name="Kang W.H."/>
            <person name="Huh J.H."/>
            <person name="Kang B.C."/>
            <person name="Yang T.J."/>
            <person name="Lee Y.H."/>
            <person name="Bennetzen J.L."/>
            <person name="Choi D."/>
        </authorList>
    </citation>
    <scope>NUCLEOTIDE SEQUENCE [LARGE SCALE GENOMIC DNA]</scope>
    <source>
        <strain evidence="3">cv. CM334</strain>
    </source>
</reference>
<dbReference type="InterPro" id="IPR052806">
    <property type="entry name" value="Fasciclin-like_AGP"/>
</dbReference>
<dbReference type="EMBL" id="AYRZ02000010">
    <property type="protein sequence ID" value="PHT70368.1"/>
    <property type="molecule type" value="Genomic_DNA"/>
</dbReference>
<dbReference type="AlphaFoldDB" id="A0A2G2YKV0"/>
<evidence type="ECO:0000256" key="1">
    <source>
        <dbReference type="SAM" id="SignalP"/>
    </source>
</evidence>
<evidence type="ECO:0000313" key="2">
    <source>
        <dbReference type="EMBL" id="PHT70368.1"/>
    </source>
</evidence>
<dbReference type="PANTHER" id="PTHR33985">
    <property type="entry name" value="OS02G0491300 PROTEIN-RELATED"/>
    <property type="match status" value="1"/>
</dbReference>
<proteinExistence type="predicted"/>
<evidence type="ECO:0008006" key="4">
    <source>
        <dbReference type="Google" id="ProtNLM"/>
    </source>
</evidence>
<protein>
    <recommendedName>
        <fullName evidence="4">Fasciclin-like arabinogalactan protein 21</fullName>
    </recommendedName>
</protein>
<reference evidence="2 3" key="1">
    <citation type="journal article" date="2014" name="Nat. Genet.">
        <title>Genome sequence of the hot pepper provides insights into the evolution of pungency in Capsicum species.</title>
        <authorList>
            <person name="Kim S."/>
            <person name="Park M."/>
            <person name="Yeom S.I."/>
            <person name="Kim Y.M."/>
            <person name="Lee J.M."/>
            <person name="Lee H.A."/>
            <person name="Seo E."/>
            <person name="Choi J."/>
            <person name="Cheong K."/>
            <person name="Kim K.T."/>
            <person name="Jung K."/>
            <person name="Lee G.W."/>
            <person name="Oh S.K."/>
            <person name="Bae C."/>
            <person name="Kim S.B."/>
            <person name="Lee H.Y."/>
            <person name="Kim S.Y."/>
            <person name="Kim M.S."/>
            <person name="Kang B.C."/>
            <person name="Jo Y.D."/>
            <person name="Yang H.B."/>
            <person name="Jeong H.J."/>
            <person name="Kang W.H."/>
            <person name="Kwon J.K."/>
            <person name="Shin C."/>
            <person name="Lim J.Y."/>
            <person name="Park J.H."/>
            <person name="Huh J.H."/>
            <person name="Kim J.S."/>
            <person name="Kim B.D."/>
            <person name="Cohen O."/>
            <person name="Paran I."/>
            <person name="Suh M.C."/>
            <person name="Lee S.B."/>
            <person name="Kim Y.K."/>
            <person name="Shin Y."/>
            <person name="Noh S.J."/>
            <person name="Park J."/>
            <person name="Seo Y.S."/>
            <person name="Kwon S.Y."/>
            <person name="Kim H.A."/>
            <person name="Park J.M."/>
            <person name="Kim H.J."/>
            <person name="Choi S.B."/>
            <person name="Bosland P.W."/>
            <person name="Reeves G."/>
            <person name="Jo S.H."/>
            <person name="Lee B.W."/>
            <person name="Cho H.T."/>
            <person name="Choi H.S."/>
            <person name="Lee M.S."/>
            <person name="Yu Y."/>
            <person name="Do Choi Y."/>
            <person name="Park B.S."/>
            <person name="van Deynze A."/>
            <person name="Ashrafi H."/>
            <person name="Hill T."/>
            <person name="Kim W.T."/>
            <person name="Pai H.S."/>
            <person name="Ahn H.K."/>
            <person name="Yeam I."/>
            <person name="Giovannoni J.J."/>
            <person name="Rose J.K."/>
            <person name="Sorensen I."/>
            <person name="Lee S.J."/>
            <person name="Kim R.W."/>
            <person name="Choi I.Y."/>
            <person name="Choi B.S."/>
            <person name="Lim J.S."/>
            <person name="Lee Y.H."/>
            <person name="Choi D."/>
        </authorList>
    </citation>
    <scope>NUCLEOTIDE SEQUENCE [LARGE SCALE GENOMIC DNA]</scope>
    <source>
        <strain evidence="3">cv. CM334</strain>
    </source>
</reference>
<gene>
    <name evidence="2" type="ORF">T459_25472</name>
</gene>
<dbReference type="Gramene" id="PHT70368">
    <property type="protein sequence ID" value="PHT70368"/>
    <property type="gene ID" value="T459_25472"/>
</dbReference>
<accession>A0A2G2YKV0</accession>
<sequence>MAILFLISLLISLATVTSTFHESLTPSPMISPHDHNTFSPSLYPNVLSSLGFQQLSTAATAANLTTTATPITFFAPADSSLITCPTCSLPLLLQEHSLPGLYPLHFLRSLAFGTKLETLAPNRCLTVTFSSASRDLKVFINGVEVAQPDLFNNGMILVHGLRGFVSHLSPLSCNVERMSSLSFDSFPLPNSVSTVSSASPFSIMRFMLKDSIIRLRNSGYSIVALALRVKYAELSELKAMTVFALDDVSIFASEGHAYLPHFRFHVVPNRRIMAGEMVSLPAGAVLSTMEGDQKLVVTTAGGGGVLAPMKINYVRILHFDLLHNSRIVIHGVSVTFPHMHHHLTTDQKVLEQQSHSANCDISGNGVCDIHEDFAPTGMRSSVMGNIEDHDGAIPTHTQSRRDVTLREEAHCFAMLGDIRTHFQRRCSLESARRHMQPHFRRISSTVPTQRYDCCRKGLIVNDAFQVTSIIEKLPPMWKDFKNYLKHKRKEMTIEDLII</sequence>
<dbReference type="Gene3D" id="2.30.180.10">
    <property type="entry name" value="FAS1 domain"/>
    <property type="match status" value="1"/>
</dbReference>
<dbReference type="SUPFAM" id="SSF82153">
    <property type="entry name" value="FAS1 domain"/>
    <property type="match status" value="1"/>
</dbReference>
<organism evidence="2 3">
    <name type="scientific">Capsicum annuum</name>
    <name type="common">Capsicum pepper</name>
    <dbReference type="NCBI Taxonomy" id="4072"/>
    <lineage>
        <taxon>Eukaryota</taxon>
        <taxon>Viridiplantae</taxon>
        <taxon>Streptophyta</taxon>
        <taxon>Embryophyta</taxon>
        <taxon>Tracheophyta</taxon>
        <taxon>Spermatophyta</taxon>
        <taxon>Magnoliopsida</taxon>
        <taxon>eudicotyledons</taxon>
        <taxon>Gunneridae</taxon>
        <taxon>Pentapetalae</taxon>
        <taxon>asterids</taxon>
        <taxon>lamiids</taxon>
        <taxon>Solanales</taxon>
        <taxon>Solanaceae</taxon>
        <taxon>Solanoideae</taxon>
        <taxon>Capsiceae</taxon>
        <taxon>Capsicum</taxon>
    </lineage>
</organism>
<dbReference type="STRING" id="4072.A0A2G2YKV0"/>
<feature type="chain" id="PRO_5013713544" description="Fasciclin-like arabinogalactan protein 21" evidence="1">
    <location>
        <begin position="20"/>
        <end position="498"/>
    </location>
</feature>
<keyword evidence="3" id="KW-1185">Reference proteome</keyword>